<comment type="caution">
    <text evidence="1">The sequence shown here is derived from an EMBL/GenBank/DDBJ whole genome shotgun (WGS) entry which is preliminary data.</text>
</comment>
<accession>A0ABT5G717</accession>
<evidence type="ECO:0000313" key="2">
    <source>
        <dbReference type="Proteomes" id="UP001221328"/>
    </source>
</evidence>
<dbReference type="RefSeq" id="WP_272178525.1">
    <property type="nucleotide sequence ID" value="NZ_JAQOSK010000022.1"/>
</dbReference>
<proteinExistence type="predicted"/>
<reference evidence="1 2" key="1">
    <citation type="journal article" date="2015" name="Int. J. Syst. Evol. Microbiol.">
        <title>Streptomyces gilvifuscus sp. nov., an actinomycete that produces antibacterial compounds isolated from soil.</title>
        <authorList>
            <person name="Nguyen T.M."/>
            <person name="Kim J."/>
        </authorList>
    </citation>
    <scope>NUCLEOTIDE SEQUENCE [LARGE SCALE GENOMIC DNA]</scope>
    <source>
        <strain evidence="1 2">T113</strain>
    </source>
</reference>
<protein>
    <submittedName>
        <fullName evidence="1">Uncharacterized protein</fullName>
    </submittedName>
</protein>
<evidence type="ECO:0000313" key="1">
    <source>
        <dbReference type="EMBL" id="MDC2960377.1"/>
    </source>
</evidence>
<gene>
    <name evidence="1" type="ORF">PO587_38725</name>
</gene>
<dbReference type="Proteomes" id="UP001221328">
    <property type="component" value="Unassembled WGS sequence"/>
</dbReference>
<sequence length="57" mass="6470">MRIVMEGQTFRWGRDEYGDDPTIDAMRCEDWRVGGASVQVAPAWDLPKPEISCRGIT</sequence>
<name>A0ABT5G717_9ACTN</name>
<dbReference type="EMBL" id="JAQOSK010000022">
    <property type="protein sequence ID" value="MDC2960377.1"/>
    <property type="molecule type" value="Genomic_DNA"/>
</dbReference>
<keyword evidence="2" id="KW-1185">Reference proteome</keyword>
<organism evidence="1 2">
    <name type="scientific">Streptomyces gilvifuscus</name>
    <dbReference type="NCBI Taxonomy" id="1550617"/>
    <lineage>
        <taxon>Bacteria</taxon>
        <taxon>Bacillati</taxon>
        <taxon>Actinomycetota</taxon>
        <taxon>Actinomycetes</taxon>
        <taxon>Kitasatosporales</taxon>
        <taxon>Streptomycetaceae</taxon>
        <taxon>Streptomyces</taxon>
    </lineage>
</organism>